<dbReference type="Proteomes" id="UP000192578">
    <property type="component" value="Unassembled WGS sequence"/>
</dbReference>
<dbReference type="InterPro" id="IPR054542">
    <property type="entry name" value="Cys_met_metab_PP"/>
</dbReference>
<dbReference type="AlphaFoldDB" id="A0A1W0X0X4"/>
<accession>A0A1W0X0X4</accession>
<dbReference type="Pfam" id="PF01053">
    <property type="entry name" value="Cys_Met_Meta_PP"/>
    <property type="match status" value="1"/>
</dbReference>
<reference evidence="9" key="1">
    <citation type="submission" date="2017-01" db="EMBL/GenBank/DDBJ databases">
        <title>Comparative genomics of anhydrobiosis in the tardigrade Hypsibius dujardini.</title>
        <authorList>
            <person name="Yoshida Y."/>
            <person name="Koutsovoulos G."/>
            <person name="Laetsch D."/>
            <person name="Stevens L."/>
            <person name="Kumar S."/>
            <person name="Horikawa D."/>
            <person name="Ishino K."/>
            <person name="Komine S."/>
            <person name="Tomita M."/>
            <person name="Blaxter M."/>
            <person name="Arakawa K."/>
        </authorList>
    </citation>
    <scope>NUCLEOTIDE SEQUENCE [LARGE SCALE GENOMIC DNA]</scope>
    <source>
        <strain evidence="9">Z151</strain>
    </source>
</reference>
<dbReference type="EC" id="2.5.1.160" evidence="6"/>
<protein>
    <recommendedName>
        <fullName evidence="6">plant cystathionine gamma-synthase</fullName>
        <ecNumber evidence="6">2.5.1.160</ecNumber>
    </recommendedName>
</protein>
<evidence type="ECO:0000256" key="4">
    <source>
        <dbReference type="ARBA" id="ARBA00093222"/>
    </source>
</evidence>
<comment type="pathway">
    <text evidence="3">Amino-acid biosynthesis; L-methionine biosynthesis via de novo pathway; L-cystathionine from O-succinyl-L-homoserine: step 1/1.</text>
</comment>
<dbReference type="GO" id="GO:0030170">
    <property type="term" value="F:pyridoxal phosphate binding"/>
    <property type="evidence" value="ECO:0007669"/>
    <property type="project" value="InterPro"/>
</dbReference>
<dbReference type="InterPro" id="IPR015424">
    <property type="entry name" value="PyrdxlP-dep_Trfase"/>
</dbReference>
<dbReference type="PANTHER" id="PTHR11808:SF80">
    <property type="entry name" value="CYSTATHIONINE GAMMA-LYASE"/>
    <property type="match status" value="1"/>
</dbReference>
<comment type="caution">
    <text evidence="8">The sequence shown here is derived from an EMBL/GenBank/DDBJ whole genome shotgun (WGS) entry which is preliminary data.</text>
</comment>
<keyword evidence="9" id="KW-1185">Reference proteome</keyword>
<dbReference type="Gene3D" id="3.90.1150.10">
    <property type="entry name" value="Aspartate Aminotransferase, domain 1"/>
    <property type="match status" value="1"/>
</dbReference>
<comment type="similarity">
    <text evidence="7">Belongs to the trans-sulfuration enzymes family.</text>
</comment>
<dbReference type="FunFam" id="3.90.1150.10:FF:000033">
    <property type="entry name" value="Cystathionine gamma-synthase"/>
    <property type="match status" value="1"/>
</dbReference>
<dbReference type="GO" id="GO:0019346">
    <property type="term" value="P:transsulfuration"/>
    <property type="evidence" value="ECO:0007669"/>
    <property type="project" value="InterPro"/>
</dbReference>
<dbReference type="GO" id="GO:0009086">
    <property type="term" value="P:methionine biosynthetic process"/>
    <property type="evidence" value="ECO:0007669"/>
    <property type="project" value="UniProtKB-ARBA"/>
</dbReference>
<dbReference type="EMBL" id="MTYJ01000026">
    <property type="protein sequence ID" value="OQV20942.1"/>
    <property type="molecule type" value="Genomic_DNA"/>
</dbReference>
<gene>
    <name evidence="8" type="ORF">BV898_05017</name>
</gene>
<organism evidence="8 9">
    <name type="scientific">Hypsibius exemplaris</name>
    <name type="common">Freshwater tardigrade</name>
    <dbReference type="NCBI Taxonomy" id="2072580"/>
    <lineage>
        <taxon>Eukaryota</taxon>
        <taxon>Metazoa</taxon>
        <taxon>Ecdysozoa</taxon>
        <taxon>Tardigrada</taxon>
        <taxon>Eutardigrada</taxon>
        <taxon>Parachela</taxon>
        <taxon>Hypsibioidea</taxon>
        <taxon>Hypsibiidae</taxon>
        <taxon>Hypsibius</taxon>
    </lineage>
</organism>
<comment type="catalytic activity">
    <reaction evidence="4">
        <text>O-succinyl-L-homoserine + L-cysteine = L,L-cystathionine + succinate + H(+)</text>
        <dbReference type="Rhea" id="RHEA:20397"/>
        <dbReference type="ChEBI" id="CHEBI:15378"/>
        <dbReference type="ChEBI" id="CHEBI:30031"/>
        <dbReference type="ChEBI" id="CHEBI:35235"/>
        <dbReference type="ChEBI" id="CHEBI:57661"/>
        <dbReference type="ChEBI" id="CHEBI:58161"/>
    </reaction>
</comment>
<dbReference type="InterPro" id="IPR015422">
    <property type="entry name" value="PyrdxlP-dep_Trfase_small"/>
</dbReference>
<dbReference type="CDD" id="cd00614">
    <property type="entry name" value="CGS_like"/>
    <property type="match status" value="1"/>
</dbReference>
<comment type="cofactor">
    <cofactor evidence="1 7">
        <name>pyridoxal 5'-phosphate</name>
        <dbReference type="ChEBI" id="CHEBI:597326"/>
    </cofactor>
</comment>
<evidence type="ECO:0000313" key="8">
    <source>
        <dbReference type="EMBL" id="OQV20942.1"/>
    </source>
</evidence>
<proteinExistence type="inferred from homology"/>
<dbReference type="InterPro" id="IPR000277">
    <property type="entry name" value="Cys/Met-Metab_PyrdxlP-dep_enz"/>
</dbReference>
<dbReference type="PROSITE" id="PS00868">
    <property type="entry name" value="CYS_MET_METAB_PP"/>
    <property type="match status" value="1"/>
</dbReference>
<dbReference type="InterPro" id="IPR015421">
    <property type="entry name" value="PyrdxlP-dep_Trfase_major"/>
</dbReference>
<dbReference type="GO" id="GO:0016846">
    <property type="term" value="F:carbon-sulfur lyase activity"/>
    <property type="evidence" value="ECO:0007669"/>
    <property type="project" value="TreeGrafter"/>
</dbReference>
<evidence type="ECO:0000256" key="7">
    <source>
        <dbReference type="RuleBase" id="RU362118"/>
    </source>
</evidence>
<dbReference type="OrthoDB" id="3512640at2759"/>
<keyword evidence="2 7" id="KW-0663">Pyridoxal phosphate</keyword>
<evidence type="ECO:0000256" key="2">
    <source>
        <dbReference type="ARBA" id="ARBA00022898"/>
    </source>
</evidence>
<evidence type="ECO:0000313" key="9">
    <source>
        <dbReference type="Proteomes" id="UP000192578"/>
    </source>
</evidence>
<comment type="catalytic activity">
    <reaction evidence="5">
        <text>O-phospho-L-homoserine + L-cysteine = L,L-cystathionine + phosphate</text>
        <dbReference type="Rhea" id="RHEA:80891"/>
        <dbReference type="ChEBI" id="CHEBI:35235"/>
        <dbReference type="ChEBI" id="CHEBI:43474"/>
        <dbReference type="ChEBI" id="CHEBI:57590"/>
        <dbReference type="ChEBI" id="CHEBI:58161"/>
        <dbReference type="EC" id="2.5.1.160"/>
    </reaction>
</comment>
<evidence type="ECO:0000256" key="5">
    <source>
        <dbReference type="ARBA" id="ARBA00093261"/>
    </source>
</evidence>
<name>A0A1W0X0X4_HYPEX</name>
<evidence type="ECO:0000256" key="6">
    <source>
        <dbReference type="ARBA" id="ARBA00093596"/>
    </source>
</evidence>
<dbReference type="FunFam" id="3.40.640.10:FF:000046">
    <property type="entry name" value="Cystathionine gamma-lyase"/>
    <property type="match status" value="1"/>
</dbReference>
<evidence type="ECO:0000256" key="1">
    <source>
        <dbReference type="ARBA" id="ARBA00001933"/>
    </source>
</evidence>
<dbReference type="GO" id="GO:0005737">
    <property type="term" value="C:cytoplasm"/>
    <property type="evidence" value="ECO:0007669"/>
    <property type="project" value="TreeGrafter"/>
</dbReference>
<dbReference type="GO" id="GO:0019344">
    <property type="term" value="P:cysteine biosynthetic process"/>
    <property type="evidence" value="ECO:0007669"/>
    <property type="project" value="UniProtKB-UniPathway"/>
</dbReference>
<evidence type="ECO:0000256" key="3">
    <source>
        <dbReference type="ARBA" id="ARBA00060510"/>
    </source>
</evidence>
<dbReference type="Gene3D" id="3.40.640.10">
    <property type="entry name" value="Type I PLP-dependent aspartate aminotransferase-like (Major domain)"/>
    <property type="match status" value="1"/>
</dbReference>
<dbReference type="PANTHER" id="PTHR11808">
    <property type="entry name" value="TRANS-SULFURATION ENZYME FAMILY MEMBER"/>
    <property type="match status" value="1"/>
</dbReference>
<dbReference type="UniPathway" id="UPA00136">
    <property type="reaction ID" value="UER00202"/>
</dbReference>
<dbReference type="SUPFAM" id="SSF53383">
    <property type="entry name" value="PLP-dependent transferases"/>
    <property type="match status" value="1"/>
</dbReference>
<sequence>MDDLGKVNWLPPVPKRPLPKGADDQTIVITSALPRPEPHSYDMAPLVEPIHLTTSYEVATPEAFTDDLLNRGRYVYQRLWNRTTEAAELTISQLEQAAGSLLYVSGVAALSSLFVTVLKPGDHIVAHAPCYAGLHHILEHYLPRLNMTSTQVPAGSDTQAFRQACQPNTKLFMVESPCNPDTSILDIEALVKVARDLNILICLDGTFATPILQKVIPMGVDFSLHSCTKYIAGHSDVIAGCISTRTLEQYQQLKMSQFGFTGTSLGPFEAYQVHHAMRTLPIRMEKHSANALALSQALEKHPMVNWVRYPGLPSHPGHEIAKKQMKSFGGLVAFEVKGNAEGARTFVTSLKVATLTAAIGGIKTYVNNPYSFSHGPLMMNDEDRAKARVTEGLIRLSVGLENVDDLIADFNQALDLIVPCTDHTLPGHASKEFFEQGDEVKQKYQRPRGVEDDSGYITINYERYYCSAFVPHAL</sequence>